<evidence type="ECO:0000313" key="3">
    <source>
        <dbReference type="Proteomes" id="UP000322234"/>
    </source>
</evidence>
<protein>
    <submittedName>
        <fullName evidence="2">Uncharacterized protein</fullName>
    </submittedName>
</protein>
<proteinExistence type="predicted"/>
<comment type="caution">
    <text evidence="2">The sequence shown here is derived from an EMBL/GenBank/DDBJ whole genome shotgun (WGS) entry which is preliminary data.</text>
</comment>
<keyword evidence="3" id="KW-1185">Reference proteome</keyword>
<sequence length="162" mass="18258">MDFLDSSFYFGGMNLTTVLNSFQGGLAHHELCVHGTSPRLHLLRHPGIPAPPARTAPGACREEGKLRTRAWQKDCRGCTTSKRRRKRNYFAQRNLILRVLRRCRFCCCHLIRVRRFEHRSGEDPRSGGLREGDTGRAPHSGALLTSISLPPSFILNPLEKGP</sequence>
<accession>A0A6B0R0I1</accession>
<evidence type="ECO:0000256" key="1">
    <source>
        <dbReference type="SAM" id="MobiDB-lite"/>
    </source>
</evidence>
<gene>
    <name evidence="2" type="ORF">E5288_WYG012484</name>
</gene>
<dbReference type="EMBL" id="VBQZ03000010">
    <property type="protein sequence ID" value="MXQ82056.1"/>
    <property type="molecule type" value="Genomic_DNA"/>
</dbReference>
<dbReference type="AlphaFoldDB" id="A0A6B0R0I1"/>
<evidence type="ECO:0000313" key="2">
    <source>
        <dbReference type="EMBL" id="MXQ82056.1"/>
    </source>
</evidence>
<reference evidence="2" key="1">
    <citation type="submission" date="2019-10" db="EMBL/GenBank/DDBJ databases">
        <title>The sequence and de novo assembly of the wild yak genome.</title>
        <authorList>
            <person name="Liu Y."/>
        </authorList>
    </citation>
    <scope>NUCLEOTIDE SEQUENCE [LARGE SCALE GENOMIC DNA]</scope>
    <source>
        <strain evidence="2">WY2019</strain>
    </source>
</reference>
<feature type="compositionally biased region" description="Basic and acidic residues" evidence="1">
    <location>
        <begin position="119"/>
        <end position="136"/>
    </location>
</feature>
<dbReference type="Proteomes" id="UP000322234">
    <property type="component" value="Unassembled WGS sequence"/>
</dbReference>
<organism evidence="2 3">
    <name type="scientific">Bos mutus</name>
    <name type="common">wild yak</name>
    <dbReference type="NCBI Taxonomy" id="72004"/>
    <lineage>
        <taxon>Eukaryota</taxon>
        <taxon>Metazoa</taxon>
        <taxon>Chordata</taxon>
        <taxon>Craniata</taxon>
        <taxon>Vertebrata</taxon>
        <taxon>Euteleostomi</taxon>
        <taxon>Mammalia</taxon>
        <taxon>Eutheria</taxon>
        <taxon>Laurasiatheria</taxon>
        <taxon>Artiodactyla</taxon>
        <taxon>Ruminantia</taxon>
        <taxon>Pecora</taxon>
        <taxon>Bovidae</taxon>
        <taxon>Bovinae</taxon>
        <taxon>Bos</taxon>
    </lineage>
</organism>
<feature type="region of interest" description="Disordered" evidence="1">
    <location>
        <begin position="119"/>
        <end position="144"/>
    </location>
</feature>
<name>A0A6B0R0I1_9CETA</name>